<proteinExistence type="predicted"/>
<dbReference type="Pfam" id="PF06271">
    <property type="entry name" value="RDD"/>
    <property type="match status" value="1"/>
</dbReference>
<keyword evidence="2" id="KW-1003">Cell membrane</keyword>
<feature type="domain" description="RDD" evidence="7">
    <location>
        <begin position="8"/>
        <end position="146"/>
    </location>
</feature>
<name>A0A199XR83_9FLAO</name>
<feature type="transmembrane region" description="Helical" evidence="6">
    <location>
        <begin position="14"/>
        <end position="36"/>
    </location>
</feature>
<evidence type="ECO:0000259" key="7">
    <source>
        <dbReference type="Pfam" id="PF06271"/>
    </source>
</evidence>
<evidence type="ECO:0000256" key="6">
    <source>
        <dbReference type="SAM" id="Phobius"/>
    </source>
</evidence>
<evidence type="ECO:0000256" key="1">
    <source>
        <dbReference type="ARBA" id="ARBA00004651"/>
    </source>
</evidence>
<dbReference type="PATRIC" id="fig|29536.5.peg.2124"/>
<dbReference type="InterPro" id="IPR051791">
    <property type="entry name" value="Pra-immunoreactive"/>
</dbReference>
<gene>
    <name evidence="8" type="ORF">FLB_20340</name>
</gene>
<evidence type="ECO:0000256" key="5">
    <source>
        <dbReference type="ARBA" id="ARBA00023136"/>
    </source>
</evidence>
<keyword evidence="4 6" id="KW-1133">Transmembrane helix</keyword>
<evidence type="ECO:0000313" key="8">
    <source>
        <dbReference type="EMBL" id="OAZ03756.1"/>
    </source>
</evidence>
<dbReference type="PANTHER" id="PTHR36115:SF4">
    <property type="entry name" value="MEMBRANE PROTEIN"/>
    <property type="match status" value="1"/>
</dbReference>
<dbReference type="RefSeq" id="WP_064715814.1">
    <property type="nucleotide sequence ID" value="NZ_JMTM01000053.1"/>
</dbReference>
<keyword evidence="3 6" id="KW-0812">Transmembrane</keyword>
<reference evidence="8 9" key="1">
    <citation type="submission" date="2016-06" db="EMBL/GenBank/DDBJ databases">
        <title>Draft genome sequence of Flavobacterium succinicans strain DD5b.</title>
        <authorList>
            <person name="Poehlein A."/>
            <person name="Daniel R."/>
            <person name="Simeonova D.D."/>
        </authorList>
    </citation>
    <scope>NUCLEOTIDE SEQUENCE [LARGE SCALE GENOMIC DNA]</scope>
    <source>
        <strain evidence="8 9">DD5b</strain>
    </source>
</reference>
<comment type="subcellular location">
    <subcellularLocation>
        <location evidence="1">Cell membrane</location>
        <topology evidence="1">Multi-pass membrane protein</topology>
    </subcellularLocation>
</comment>
<dbReference type="GO" id="GO:0005886">
    <property type="term" value="C:plasma membrane"/>
    <property type="evidence" value="ECO:0007669"/>
    <property type="project" value="UniProtKB-SubCell"/>
</dbReference>
<dbReference type="AlphaFoldDB" id="A0A199XR83"/>
<dbReference type="InterPro" id="IPR010432">
    <property type="entry name" value="RDD"/>
</dbReference>
<evidence type="ECO:0000256" key="2">
    <source>
        <dbReference type="ARBA" id="ARBA00022475"/>
    </source>
</evidence>
<evidence type="ECO:0000256" key="3">
    <source>
        <dbReference type="ARBA" id="ARBA00022692"/>
    </source>
</evidence>
<dbReference type="PANTHER" id="PTHR36115">
    <property type="entry name" value="PROLINE-RICH ANTIGEN HOMOLOG-RELATED"/>
    <property type="match status" value="1"/>
</dbReference>
<protein>
    <submittedName>
        <fullName evidence="8">RDD family protein</fullName>
    </submittedName>
</protein>
<dbReference type="OrthoDB" id="9814143at2"/>
<dbReference type="Proteomes" id="UP000093807">
    <property type="component" value="Unassembled WGS sequence"/>
</dbReference>
<dbReference type="EMBL" id="JMTM01000053">
    <property type="protein sequence ID" value="OAZ03756.1"/>
    <property type="molecule type" value="Genomic_DNA"/>
</dbReference>
<organism evidence="8 9">
    <name type="scientific">Flavobacterium succinicans</name>
    <dbReference type="NCBI Taxonomy" id="29536"/>
    <lineage>
        <taxon>Bacteria</taxon>
        <taxon>Pseudomonadati</taxon>
        <taxon>Bacteroidota</taxon>
        <taxon>Flavobacteriia</taxon>
        <taxon>Flavobacteriales</taxon>
        <taxon>Flavobacteriaceae</taxon>
        <taxon>Flavobacterium</taxon>
    </lineage>
</organism>
<keyword evidence="5 6" id="KW-0472">Membrane</keyword>
<comment type="caution">
    <text evidence="8">The sequence shown here is derived from an EMBL/GenBank/DDBJ whole genome shotgun (WGS) entry which is preliminary data.</text>
</comment>
<sequence length="158" mass="18748">MNIEKNLAERGKRFGAYLIDIIPIILMVFFIFYLFLDFDKTLTNYLNRGSEIEPRIQFLKERNWIRETSFIIWILYCIIMESSKYQGTFGKHIMGIKVIDENGTRLSFSKSTARNISKIVSYLILALGFLWILFDKKKQGWHDKLSKTFVVNKEFQNI</sequence>
<feature type="transmembrane region" description="Helical" evidence="6">
    <location>
        <begin position="116"/>
        <end position="134"/>
    </location>
</feature>
<accession>A0A199XR83</accession>
<evidence type="ECO:0000313" key="9">
    <source>
        <dbReference type="Proteomes" id="UP000093807"/>
    </source>
</evidence>
<keyword evidence="9" id="KW-1185">Reference proteome</keyword>
<evidence type="ECO:0000256" key="4">
    <source>
        <dbReference type="ARBA" id="ARBA00022989"/>
    </source>
</evidence>